<name>A0AAN9BCX2_9CAEN</name>
<dbReference type="InterPro" id="IPR027039">
    <property type="entry name" value="Crtac1"/>
</dbReference>
<dbReference type="InterPro" id="IPR013517">
    <property type="entry name" value="FG-GAP"/>
</dbReference>
<reference evidence="7 8" key="1">
    <citation type="submission" date="2024-02" db="EMBL/GenBank/DDBJ databases">
        <title>Chromosome-scale genome assembly of the rough periwinkle Littorina saxatilis.</title>
        <authorList>
            <person name="De Jode A."/>
            <person name="Faria R."/>
            <person name="Formenti G."/>
            <person name="Sims Y."/>
            <person name="Smith T.P."/>
            <person name="Tracey A."/>
            <person name="Wood J.M.D."/>
            <person name="Zagrodzka Z.B."/>
            <person name="Johannesson K."/>
            <person name="Butlin R.K."/>
            <person name="Leder E.H."/>
        </authorList>
    </citation>
    <scope>NUCLEOTIDE SEQUENCE [LARGE SCALE GENOMIC DNA]</scope>
    <source>
        <strain evidence="7">Snail1</strain>
        <tissue evidence="7">Muscle</tissue>
    </source>
</reference>
<feature type="compositionally biased region" description="Low complexity" evidence="4">
    <location>
        <begin position="604"/>
        <end position="615"/>
    </location>
</feature>
<dbReference type="InterPro" id="IPR028994">
    <property type="entry name" value="Integrin_alpha_N"/>
</dbReference>
<dbReference type="EMBL" id="JBAMIC010000008">
    <property type="protein sequence ID" value="KAK7103252.1"/>
    <property type="molecule type" value="Genomic_DNA"/>
</dbReference>
<evidence type="ECO:0000256" key="4">
    <source>
        <dbReference type="SAM" id="MobiDB-lite"/>
    </source>
</evidence>
<evidence type="ECO:0000256" key="1">
    <source>
        <dbReference type="ARBA" id="ARBA00022729"/>
    </source>
</evidence>
<dbReference type="SMART" id="SM00041">
    <property type="entry name" value="CT"/>
    <property type="match status" value="1"/>
</dbReference>
<dbReference type="SUPFAM" id="SSF69318">
    <property type="entry name" value="Integrin alpha N-terminal domain"/>
    <property type="match status" value="1"/>
</dbReference>
<dbReference type="PANTHER" id="PTHR16026">
    <property type="entry name" value="CARTILAGE ACIDIC PROTEIN 1"/>
    <property type="match status" value="1"/>
</dbReference>
<evidence type="ECO:0000256" key="5">
    <source>
        <dbReference type="SAM" id="SignalP"/>
    </source>
</evidence>
<evidence type="ECO:0000313" key="7">
    <source>
        <dbReference type="EMBL" id="KAK7103252.1"/>
    </source>
</evidence>
<evidence type="ECO:0000256" key="2">
    <source>
        <dbReference type="ARBA" id="ARBA00023157"/>
    </source>
</evidence>
<proteinExistence type="predicted"/>
<evidence type="ECO:0000259" key="6">
    <source>
        <dbReference type="PROSITE" id="PS01225"/>
    </source>
</evidence>
<feature type="chain" id="PRO_5042827349" description="CTCK domain-containing protein" evidence="5">
    <location>
        <begin position="38"/>
        <end position="771"/>
    </location>
</feature>
<dbReference type="Proteomes" id="UP001374579">
    <property type="component" value="Unassembled WGS sequence"/>
</dbReference>
<keyword evidence="1 5" id="KW-0732">Signal</keyword>
<protein>
    <recommendedName>
        <fullName evidence="6">CTCK domain-containing protein</fullName>
    </recommendedName>
</protein>
<evidence type="ECO:0000256" key="3">
    <source>
        <dbReference type="PROSITE-ProRule" id="PRU00039"/>
    </source>
</evidence>
<feature type="compositionally biased region" description="Gly residues" evidence="4">
    <location>
        <begin position="559"/>
        <end position="571"/>
    </location>
</feature>
<dbReference type="InterPro" id="IPR011519">
    <property type="entry name" value="UnbV_ASPIC"/>
</dbReference>
<gene>
    <name evidence="7" type="ORF">V1264_018190</name>
</gene>
<accession>A0AAN9BCX2</accession>
<keyword evidence="8" id="KW-1185">Reference proteome</keyword>
<dbReference type="Pfam" id="PF07593">
    <property type="entry name" value="UnbV_ASPIC"/>
    <property type="match status" value="1"/>
</dbReference>
<keyword evidence="2" id="KW-1015">Disulfide bond</keyword>
<dbReference type="PROSITE" id="PS51257">
    <property type="entry name" value="PROKAR_LIPOPROTEIN"/>
    <property type="match status" value="1"/>
</dbReference>
<dbReference type="PANTHER" id="PTHR16026:SF0">
    <property type="entry name" value="CARTILAGE ACIDIC PROTEIN 1"/>
    <property type="match status" value="1"/>
</dbReference>
<dbReference type="AlphaFoldDB" id="A0AAN9BCX2"/>
<dbReference type="InterPro" id="IPR006207">
    <property type="entry name" value="Cys_knot_C"/>
</dbReference>
<sequence length="771" mass="82181">MQSLLRRGLRRRVPLGMLGSLVACGVLTCQFASCAQGQTSGGMFRDRSELIPFSTRQLNYGVAVSDVDDDGEMEWIVAGFNGPNLILKLDKTTGRYINLTDDDRFKPLTDPGGAAIGVCACDIDGDGREEIYFLNTNGRYSGPKQYKDKLFKWRRGADGVERYEDLFADGGNDAALSMFAGRSVAAVDRKGTGKYSVILATYGQFGQGEFGLIEMDEERSDVASGRIVLKNVAQEAGIAVSTGGRGITVGPIIGTDGHSDIFFDNEGGSRSNPPENKLFVNDGNGRFTDVAASKGLADPSPGRGVALADFNNDGRVDLVYGNWMNPHKLMIQQANGNFQDKASSEMAESSPIRTVIATDFDNDGVQEVFYNNIVYSGGSSPETWKNRLFRVTPAGADVTISKLDVGDALEPDGYGTGGAVADMNGDGQLELLLSHGESREQDLSLYDVTQGGNNHWLRVLPLTRFSAPARGAKVTVTLTDNTQLTQVVDGGSGYLCQMEPVAHFGLASQQAERLRIQWPDGRVLEQDLSSGDQDKLHRISYPSGGGSGNTGYQVQGSESSGGSGSATGGAATGQTVPSRNRGTYPGSGGSYANRDPYRSSGNRGTNPGTASSGTSSGNGRGTNSGTASRTIYSETVNRGTDSSTANRGTYTNNRATDSRRTNAGNSMGTNVGSVNRRTSSGRSNPDVANTDSGTCATVRVRNYVRDDATGCYSARPMRMGQCQGTCTAGGRCCQPRSERFRNLMFACRNGSRYRKTAKVGVRRCRCSRCPA</sequence>
<feature type="domain" description="CTCK" evidence="6">
    <location>
        <begin position="695"/>
        <end position="770"/>
    </location>
</feature>
<feature type="signal peptide" evidence="5">
    <location>
        <begin position="1"/>
        <end position="37"/>
    </location>
</feature>
<organism evidence="7 8">
    <name type="scientific">Littorina saxatilis</name>
    <dbReference type="NCBI Taxonomy" id="31220"/>
    <lineage>
        <taxon>Eukaryota</taxon>
        <taxon>Metazoa</taxon>
        <taxon>Spiralia</taxon>
        <taxon>Lophotrochozoa</taxon>
        <taxon>Mollusca</taxon>
        <taxon>Gastropoda</taxon>
        <taxon>Caenogastropoda</taxon>
        <taxon>Littorinimorpha</taxon>
        <taxon>Littorinoidea</taxon>
        <taxon>Littorinidae</taxon>
        <taxon>Littorina</taxon>
    </lineage>
</organism>
<dbReference type="PROSITE" id="PS01225">
    <property type="entry name" value="CTCK_2"/>
    <property type="match status" value="1"/>
</dbReference>
<comment type="caution">
    <text evidence="3">Lacks conserved residue(s) required for the propagation of feature annotation.</text>
</comment>
<feature type="compositionally biased region" description="Polar residues" evidence="4">
    <location>
        <begin position="629"/>
        <end position="692"/>
    </location>
</feature>
<evidence type="ECO:0000313" key="8">
    <source>
        <dbReference type="Proteomes" id="UP001374579"/>
    </source>
</evidence>
<dbReference type="Gene3D" id="2.130.10.130">
    <property type="entry name" value="Integrin alpha, N-terminal"/>
    <property type="match status" value="1"/>
</dbReference>
<dbReference type="Pfam" id="PF13517">
    <property type="entry name" value="FG-GAP_3"/>
    <property type="match status" value="1"/>
</dbReference>
<feature type="region of interest" description="Disordered" evidence="4">
    <location>
        <begin position="527"/>
        <end position="692"/>
    </location>
</feature>
<comment type="caution">
    <text evidence="7">The sequence shown here is derived from an EMBL/GenBank/DDBJ whole genome shotgun (WGS) entry which is preliminary data.</text>
</comment>